<accession>A0A0S4QX91</accession>
<evidence type="ECO:0000313" key="5">
    <source>
        <dbReference type="EMBL" id="CUU60272.1"/>
    </source>
</evidence>
<evidence type="ECO:0000259" key="4">
    <source>
        <dbReference type="SMART" id="SM00822"/>
    </source>
</evidence>
<comment type="similarity">
    <text evidence="1">Belongs to the short-chain dehydrogenases/reductases (SDR) family.</text>
</comment>
<proteinExistence type="inferred from homology"/>
<sequence>MTLSERSGPRAGRGVAVVTGGSRGIGAASARLLARSGWTVCLTYRKEKDAAAEVVRACDAATRAFHAEHGLPGTPTGAIAVAADVEDPASIPAVFTAADSLGQLTVLVNNAGVTDRAARVDEMTVDRLTRMFTINTISVIVCAGEAVRRMSTRHGGPGGSIVNISSAASRLGSPGVYVDYAASKGAVDTFTIGLAREVAGEKVRVNAVRPGIILTDIHATTGDPDRPAQAASSIPAGRPGTADEVADAVAWLCSDGASYTTGAIVDVSGGR</sequence>
<dbReference type="InterPro" id="IPR057326">
    <property type="entry name" value="KR_dom"/>
</dbReference>
<feature type="region of interest" description="Disordered" evidence="3">
    <location>
        <begin position="218"/>
        <end position="239"/>
    </location>
</feature>
<organism evidence="5 6">
    <name type="scientific">Parafrankia irregularis</name>
    <dbReference type="NCBI Taxonomy" id="795642"/>
    <lineage>
        <taxon>Bacteria</taxon>
        <taxon>Bacillati</taxon>
        <taxon>Actinomycetota</taxon>
        <taxon>Actinomycetes</taxon>
        <taxon>Frankiales</taxon>
        <taxon>Frankiaceae</taxon>
        <taxon>Parafrankia</taxon>
    </lineage>
</organism>
<gene>
    <name evidence="5" type="ORF">Ga0074812_13756</name>
</gene>
<dbReference type="PANTHER" id="PTHR43639">
    <property type="entry name" value="OXIDOREDUCTASE, SHORT-CHAIN DEHYDROGENASE/REDUCTASE FAMILY (AFU_ORTHOLOGUE AFUA_5G02870)"/>
    <property type="match status" value="1"/>
</dbReference>
<dbReference type="CDD" id="cd05233">
    <property type="entry name" value="SDR_c"/>
    <property type="match status" value="1"/>
</dbReference>
<evidence type="ECO:0000256" key="2">
    <source>
        <dbReference type="ARBA" id="ARBA00023002"/>
    </source>
</evidence>
<dbReference type="PROSITE" id="PS00061">
    <property type="entry name" value="ADH_SHORT"/>
    <property type="match status" value="1"/>
</dbReference>
<feature type="domain" description="Ketoreductase" evidence="4">
    <location>
        <begin position="14"/>
        <end position="223"/>
    </location>
</feature>
<reference evidence="6" key="1">
    <citation type="submission" date="2015-11" db="EMBL/GenBank/DDBJ databases">
        <authorList>
            <person name="Varghese N."/>
        </authorList>
    </citation>
    <scope>NUCLEOTIDE SEQUENCE [LARGE SCALE GENOMIC DNA]</scope>
    <source>
        <strain evidence="6">DSM 45899</strain>
    </source>
</reference>
<dbReference type="RefSeq" id="WP_091284928.1">
    <property type="nucleotide sequence ID" value="NZ_FAOZ01000037.1"/>
</dbReference>
<dbReference type="Gene3D" id="3.40.50.720">
    <property type="entry name" value="NAD(P)-binding Rossmann-like Domain"/>
    <property type="match status" value="1"/>
</dbReference>
<dbReference type="PANTHER" id="PTHR43639:SF1">
    <property type="entry name" value="SHORT-CHAIN DEHYDROGENASE_REDUCTASE FAMILY PROTEIN"/>
    <property type="match status" value="1"/>
</dbReference>
<keyword evidence="6" id="KW-1185">Reference proteome</keyword>
<dbReference type="Proteomes" id="UP000198802">
    <property type="component" value="Unassembled WGS sequence"/>
</dbReference>
<dbReference type="InterPro" id="IPR002347">
    <property type="entry name" value="SDR_fam"/>
</dbReference>
<dbReference type="SUPFAM" id="SSF51735">
    <property type="entry name" value="NAD(P)-binding Rossmann-fold domains"/>
    <property type="match status" value="1"/>
</dbReference>
<dbReference type="PRINTS" id="PR00080">
    <property type="entry name" value="SDRFAMILY"/>
</dbReference>
<dbReference type="GO" id="GO:0016491">
    <property type="term" value="F:oxidoreductase activity"/>
    <property type="evidence" value="ECO:0007669"/>
    <property type="project" value="UniProtKB-KW"/>
</dbReference>
<dbReference type="InterPro" id="IPR036291">
    <property type="entry name" value="NAD(P)-bd_dom_sf"/>
</dbReference>
<keyword evidence="2" id="KW-0560">Oxidoreductase</keyword>
<dbReference type="AlphaFoldDB" id="A0A0S4QX91"/>
<dbReference type="Pfam" id="PF13561">
    <property type="entry name" value="adh_short_C2"/>
    <property type="match status" value="1"/>
</dbReference>
<protein>
    <submittedName>
        <fullName evidence="5">NAD(P)-dependent dehydrogenase, short-chain alcohol dehydrogenase family</fullName>
    </submittedName>
</protein>
<dbReference type="FunFam" id="3.40.50.720:FF:000084">
    <property type="entry name" value="Short-chain dehydrogenase reductase"/>
    <property type="match status" value="1"/>
</dbReference>
<evidence type="ECO:0000256" key="3">
    <source>
        <dbReference type="SAM" id="MobiDB-lite"/>
    </source>
</evidence>
<dbReference type="SMART" id="SM00822">
    <property type="entry name" value="PKS_KR"/>
    <property type="match status" value="1"/>
</dbReference>
<dbReference type="PRINTS" id="PR00081">
    <property type="entry name" value="GDHRDH"/>
</dbReference>
<dbReference type="EMBL" id="FAOZ01000037">
    <property type="protein sequence ID" value="CUU60272.1"/>
    <property type="molecule type" value="Genomic_DNA"/>
</dbReference>
<dbReference type="InterPro" id="IPR020904">
    <property type="entry name" value="Sc_DH/Rdtase_CS"/>
</dbReference>
<evidence type="ECO:0000256" key="1">
    <source>
        <dbReference type="ARBA" id="ARBA00006484"/>
    </source>
</evidence>
<evidence type="ECO:0000313" key="6">
    <source>
        <dbReference type="Proteomes" id="UP000198802"/>
    </source>
</evidence>
<name>A0A0S4QX91_9ACTN</name>